<feature type="compositionally biased region" description="Low complexity" evidence="1">
    <location>
        <begin position="100"/>
        <end position="119"/>
    </location>
</feature>
<comment type="caution">
    <text evidence="4">The sequence shown here is derived from an EMBL/GenBank/DDBJ whole genome shotgun (WGS) entry which is preliminary data.</text>
</comment>
<feature type="domain" description="LytR/CpsA/Psr regulator C-terminal" evidence="3">
    <location>
        <begin position="149"/>
        <end position="241"/>
    </location>
</feature>
<evidence type="ECO:0000256" key="2">
    <source>
        <dbReference type="SAM" id="Phobius"/>
    </source>
</evidence>
<feature type="region of interest" description="Disordered" evidence="1">
    <location>
        <begin position="100"/>
        <end position="133"/>
    </location>
</feature>
<feature type="transmembrane region" description="Helical" evidence="2">
    <location>
        <begin position="73"/>
        <end position="95"/>
    </location>
</feature>
<dbReference type="RefSeq" id="WP_380559943.1">
    <property type="nucleotide sequence ID" value="NZ_JBHEZY010000029.1"/>
</dbReference>
<evidence type="ECO:0000313" key="5">
    <source>
        <dbReference type="Proteomes" id="UP001592530"/>
    </source>
</evidence>
<dbReference type="Gene3D" id="3.30.70.2390">
    <property type="match status" value="1"/>
</dbReference>
<keyword evidence="2" id="KW-0472">Membrane</keyword>
<dbReference type="Pfam" id="PF13399">
    <property type="entry name" value="LytR_C"/>
    <property type="match status" value="1"/>
</dbReference>
<feature type="region of interest" description="Disordered" evidence="1">
    <location>
        <begin position="248"/>
        <end position="269"/>
    </location>
</feature>
<feature type="compositionally biased region" description="Low complexity" evidence="1">
    <location>
        <begin position="249"/>
        <end position="269"/>
    </location>
</feature>
<keyword evidence="2" id="KW-0812">Transmembrane</keyword>
<feature type="compositionally biased region" description="Low complexity" evidence="1">
    <location>
        <begin position="45"/>
        <end position="59"/>
    </location>
</feature>
<sequence length="269" mass="26627">MQSGYGTGAESADAADLWVRDPRTGEYRMLLPGETAPAPEPAAPVPAAATTVPPGTAPRRAARRRERAARRSGPWIAGAVCFVLAVGGTGGYLLLHHSGSSTGASGRSGAAPGPSGSASCPAQPVATGPVPEPAVSGTFLQGSRATAVNVRVTVLNGTGTIGQAEAVLTWLQSSQEGFLRSSNGGPAPATAKATTLVYAPNHVDQARTLAAALGLPATALHGDGKTSDPIGRMVLTLGQDFHGIGKPFAAPSPAASAPPAGATTGCGSQ</sequence>
<keyword evidence="2" id="KW-1133">Transmembrane helix</keyword>
<gene>
    <name evidence="4" type="ORF">ACEZDB_37445</name>
</gene>
<name>A0ABV6XDI1_9ACTN</name>
<dbReference type="InterPro" id="IPR027381">
    <property type="entry name" value="LytR/CpsA/Psr_C"/>
</dbReference>
<dbReference type="EMBL" id="JBHEZY010000029">
    <property type="protein sequence ID" value="MFC1436335.1"/>
    <property type="molecule type" value="Genomic_DNA"/>
</dbReference>
<accession>A0ABV6XDI1</accession>
<dbReference type="Proteomes" id="UP001592530">
    <property type="component" value="Unassembled WGS sequence"/>
</dbReference>
<protein>
    <submittedName>
        <fullName evidence="4">LytR C-terminal domain-containing protein</fullName>
    </submittedName>
</protein>
<evidence type="ECO:0000259" key="3">
    <source>
        <dbReference type="Pfam" id="PF13399"/>
    </source>
</evidence>
<reference evidence="4 5" key="1">
    <citation type="submission" date="2024-09" db="EMBL/GenBank/DDBJ databases">
        <authorList>
            <person name="Lee S.D."/>
        </authorList>
    </citation>
    <scope>NUCLEOTIDE SEQUENCE [LARGE SCALE GENOMIC DNA]</scope>
    <source>
        <strain evidence="4 5">N1-3</strain>
    </source>
</reference>
<evidence type="ECO:0000256" key="1">
    <source>
        <dbReference type="SAM" id="MobiDB-lite"/>
    </source>
</evidence>
<proteinExistence type="predicted"/>
<organism evidence="4 5">
    <name type="scientific">Streptacidiphilus alkalitolerans</name>
    <dbReference type="NCBI Taxonomy" id="3342712"/>
    <lineage>
        <taxon>Bacteria</taxon>
        <taxon>Bacillati</taxon>
        <taxon>Actinomycetota</taxon>
        <taxon>Actinomycetes</taxon>
        <taxon>Kitasatosporales</taxon>
        <taxon>Streptomycetaceae</taxon>
        <taxon>Streptacidiphilus</taxon>
    </lineage>
</organism>
<feature type="region of interest" description="Disordered" evidence="1">
    <location>
        <begin position="30"/>
        <end position="69"/>
    </location>
</feature>
<evidence type="ECO:0000313" key="4">
    <source>
        <dbReference type="EMBL" id="MFC1436335.1"/>
    </source>
</evidence>
<feature type="compositionally biased region" description="Basic residues" evidence="1">
    <location>
        <begin position="60"/>
        <end position="69"/>
    </location>
</feature>